<feature type="non-terminal residue" evidence="1">
    <location>
        <position position="1"/>
    </location>
</feature>
<dbReference type="AlphaFoldDB" id="L7J6D6"/>
<sequence>VEKNYICSKVCDPTWASIFPSNSASVDAPSEWSVIISSSPLIVKKPPDPNSTLVQKQKTGKLTQYRTRTRIDARGVPQRGSKGR</sequence>
<organism>
    <name type="scientific">Pyricularia oryzae (strain P131)</name>
    <name type="common">Rice blast fungus</name>
    <name type="synonym">Magnaporthe oryzae</name>
    <dbReference type="NCBI Taxonomy" id="1143193"/>
    <lineage>
        <taxon>Eukaryota</taxon>
        <taxon>Fungi</taxon>
        <taxon>Dikarya</taxon>
        <taxon>Ascomycota</taxon>
        <taxon>Pezizomycotina</taxon>
        <taxon>Sordariomycetes</taxon>
        <taxon>Sordariomycetidae</taxon>
        <taxon>Magnaporthales</taxon>
        <taxon>Pyriculariaceae</taxon>
        <taxon>Pyricularia</taxon>
    </lineage>
</organism>
<protein>
    <submittedName>
        <fullName evidence="1">Uncharacterized protein</fullName>
    </submittedName>
</protein>
<dbReference type="EMBL" id="JH795299">
    <property type="protein sequence ID" value="ELQ63762.1"/>
    <property type="molecule type" value="Genomic_DNA"/>
</dbReference>
<evidence type="ECO:0000313" key="1">
    <source>
        <dbReference type="EMBL" id="ELQ63762.1"/>
    </source>
</evidence>
<name>L7J6D6_PYRO1</name>
<proteinExistence type="predicted"/>
<gene>
    <name evidence="1" type="ORF">OOW_P131scaffold00947g1</name>
</gene>
<reference evidence="1" key="1">
    <citation type="journal article" date="2012" name="PLoS Genet.">
        <title>Comparative analysis of the genomes of two field isolates of the rice blast fungus Magnaporthe oryzae.</title>
        <authorList>
            <person name="Xue M."/>
            <person name="Yang J."/>
            <person name="Li Z."/>
            <person name="Hu S."/>
            <person name="Yao N."/>
            <person name="Dean R.A."/>
            <person name="Zhao W."/>
            <person name="Shen M."/>
            <person name="Zhang H."/>
            <person name="Li C."/>
            <person name="Liu L."/>
            <person name="Cao L."/>
            <person name="Xu X."/>
            <person name="Xing Y."/>
            <person name="Hsiang T."/>
            <person name="Zhang Z."/>
            <person name="Xu J.R."/>
            <person name="Peng Y.L."/>
        </authorList>
    </citation>
    <scope>NUCLEOTIDE SEQUENCE [LARGE SCALE GENOMIC DNA]</scope>
    <source>
        <strain evidence="1">P131</strain>
    </source>
</reference>
<accession>L7J6D6</accession>